<dbReference type="Gene3D" id="2.130.10.80">
    <property type="entry name" value="Galactose oxidase/kelch, beta-propeller"/>
    <property type="match status" value="1"/>
</dbReference>
<sequence>MPDPAVEGRWTPLFDFPNVVVHATLLPNGKVLHWGRRVDPTRNSNDPGQMDEHFTKSFLWTPAAGDPVNGNFGKSEPIDDKNQPTYFNPKTKQIETVNLFCSAHCLLPSGNLLVVGGHVVDGVGVEQASIFDYQANKWIPQTLMNRGRWYPSALALPDGRALCLSGSDNPTFNANNNNIPQIFPIESPTSTSQSTPEPIIWTEVIDSINPKDPARSVALDLYPALHIDPTNGQVFMAGPSPQSWFLEIKDAKGVDIKNDQGVVGRWTNANTQRSAGFCDYGPSVMYASGKIMYIGGGTFDGGPNPKTEFVDLTKKPVQWETQTVDLKTGRKQFNATVLPDGTVLVTGGHKGVGFNILTEAVHKAELMDPSVEPSSRQWTEMAAEDKSRCYHGTALLLPDGRVLSAGSGEAGGIPVNECHKEGQLFEPPYLHKGPRPTIVSCPEVIEYNKDFTVTVGTNDLIEKISLVRLGSVTHCRNMNQQLMFLDRVGKQEDWKVTIKAPANPNIAPPGHYMLFVLIKAKSPFVGNIPSVSRIVRIPPLPISEPVDKVTPSARVAHLLATEPTQHSFVEQNGTVVTGQIQPSIAEHNERVIAEQDRPHVAVGLTPVCPYGLGPCWGAAHDGLQAITDIDVVRPVPAHADCLAFVYLKEDIVPDIDTWRTEFESVANKGYYIRGIEMTLAGVVTKEKSGDDEQLTLASTSTRPDVSLAPFQASSQLKWDMKTKAPQPITEVEVGAYKGLVAKLADHPAGLTVQVTGTLHRHSADKYSLDVRDFEVS</sequence>
<organism evidence="2 3">
    <name type="scientific">Endocarpon pusillum</name>
    <dbReference type="NCBI Taxonomy" id="364733"/>
    <lineage>
        <taxon>Eukaryota</taxon>
        <taxon>Fungi</taxon>
        <taxon>Dikarya</taxon>
        <taxon>Ascomycota</taxon>
        <taxon>Pezizomycotina</taxon>
        <taxon>Eurotiomycetes</taxon>
        <taxon>Chaetothyriomycetidae</taxon>
        <taxon>Verrucariales</taxon>
        <taxon>Verrucariaceae</taxon>
        <taxon>Endocarpon</taxon>
    </lineage>
</organism>
<dbReference type="InterPro" id="IPR037293">
    <property type="entry name" value="Gal_Oxidase_central_sf"/>
</dbReference>
<dbReference type="Pfam" id="PF09118">
    <property type="entry name" value="GO-like_E_set"/>
    <property type="match status" value="1"/>
</dbReference>
<keyword evidence="3" id="KW-1185">Reference proteome</keyword>
<dbReference type="SUPFAM" id="SSF50965">
    <property type="entry name" value="Galactose oxidase, central domain"/>
    <property type="match status" value="1"/>
</dbReference>
<dbReference type="AlphaFoldDB" id="A0A8H7ASP0"/>
<comment type="caution">
    <text evidence="2">The sequence shown here is derived from an EMBL/GenBank/DDBJ whole genome shotgun (WGS) entry which is preliminary data.</text>
</comment>
<feature type="domain" description="Galactose oxidase-like Early set" evidence="1">
    <location>
        <begin position="435"/>
        <end position="537"/>
    </location>
</feature>
<dbReference type="InterPro" id="IPR015202">
    <property type="entry name" value="GO-like_E_set"/>
</dbReference>
<dbReference type="Gene3D" id="2.60.40.10">
    <property type="entry name" value="Immunoglobulins"/>
    <property type="match status" value="1"/>
</dbReference>
<dbReference type="InterPro" id="IPR013783">
    <property type="entry name" value="Ig-like_fold"/>
</dbReference>
<dbReference type="EMBL" id="JAACFV010000004">
    <property type="protein sequence ID" value="KAF7513644.1"/>
    <property type="molecule type" value="Genomic_DNA"/>
</dbReference>
<dbReference type="OrthoDB" id="4160801at2759"/>
<evidence type="ECO:0000259" key="1">
    <source>
        <dbReference type="Pfam" id="PF09118"/>
    </source>
</evidence>
<evidence type="ECO:0000313" key="2">
    <source>
        <dbReference type="EMBL" id="KAF7513644.1"/>
    </source>
</evidence>
<reference evidence="2" key="1">
    <citation type="submission" date="2020-02" db="EMBL/GenBank/DDBJ databases">
        <authorList>
            <person name="Palmer J.M."/>
        </authorList>
    </citation>
    <scope>NUCLEOTIDE SEQUENCE</scope>
    <source>
        <strain evidence="2">EPUS1.4</strain>
        <tissue evidence="2">Thallus</tissue>
    </source>
</reference>
<protein>
    <recommendedName>
        <fullName evidence="1">Galactose oxidase-like Early set domain-containing protein</fullName>
    </recommendedName>
</protein>
<dbReference type="CDD" id="cd02851">
    <property type="entry name" value="E_set_GO_C"/>
    <property type="match status" value="1"/>
</dbReference>
<proteinExistence type="predicted"/>
<gene>
    <name evidence="2" type="ORF">GJ744_007695</name>
</gene>
<accession>A0A8H7ASP0</accession>
<dbReference type="SUPFAM" id="SSF81296">
    <property type="entry name" value="E set domains"/>
    <property type="match status" value="1"/>
</dbReference>
<dbReference type="InterPro" id="IPR014756">
    <property type="entry name" value="Ig_E-set"/>
</dbReference>
<name>A0A8H7ASP0_9EURO</name>
<dbReference type="InterPro" id="IPR011043">
    <property type="entry name" value="Gal_Oxase/kelch_b-propeller"/>
</dbReference>
<dbReference type="PANTHER" id="PTHR32208:SF21">
    <property type="entry name" value="LOW QUALITY PROTEIN: ALDEHYDE OXIDASE GLOX-LIKE"/>
    <property type="match status" value="1"/>
</dbReference>
<evidence type="ECO:0000313" key="3">
    <source>
        <dbReference type="Proteomes" id="UP000606974"/>
    </source>
</evidence>
<dbReference type="Proteomes" id="UP000606974">
    <property type="component" value="Unassembled WGS sequence"/>
</dbReference>
<dbReference type="PANTHER" id="PTHR32208">
    <property type="entry name" value="SECRETED PROTEIN-RELATED"/>
    <property type="match status" value="1"/>
</dbReference>